<evidence type="ECO:0000313" key="4">
    <source>
        <dbReference type="EMBL" id="GAA2125510.1"/>
    </source>
</evidence>
<keyword evidence="2" id="KW-0472">Membrane</keyword>
<comment type="similarity">
    <text evidence="1">Belongs to the AB hydrolase superfamily.</text>
</comment>
<feature type="transmembrane region" description="Helical" evidence="2">
    <location>
        <begin position="328"/>
        <end position="349"/>
    </location>
</feature>
<dbReference type="InterPro" id="IPR029058">
    <property type="entry name" value="AB_hydrolase_fold"/>
</dbReference>
<feature type="transmembrane region" description="Helical" evidence="2">
    <location>
        <begin position="483"/>
        <end position="504"/>
    </location>
</feature>
<evidence type="ECO:0000256" key="1">
    <source>
        <dbReference type="ARBA" id="ARBA00008645"/>
    </source>
</evidence>
<organism evidence="4 5">
    <name type="scientific">Actinomadura napierensis</name>
    <dbReference type="NCBI Taxonomy" id="267854"/>
    <lineage>
        <taxon>Bacteria</taxon>
        <taxon>Bacillati</taxon>
        <taxon>Actinomycetota</taxon>
        <taxon>Actinomycetes</taxon>
        <taxon>Streptosporangiales</taxon>
        <taxon>Thermomonosporaceae</taxon>
        <taxon>Actinomadura</taxon>
    </lineage>
</organism>
<dbReference type="InterPro" id="IPR022742">
    <property type="entry name" value="Hydrolase_4"/>
</dbReference>
<dbReference type="InterPro" id="IPR050261">
    <property type="entry name" value="FrsA_esterase"/>
</dbReference>
<dbReference type="SUPFAM" id="SSF53474">
    <property type="entry name" value="alpha/beta-Hydrolases"/>
    <property type="match status" value="1"/>
</dbReference>
<keyword evidence="2" id="KW-0812">Transmembrane</keyword>
<feature type="transmembrane region" description="Helical" evidence="2">
    <location>
        <begin position="265"/>
        <end position="284"/>
    </location>
</feature>
<proteinExistence type="inferred from homology"/>
<keyword evidence="5" id="KW-1185">Reference proteome</keyword>
<feature type="transmembrane region" description="Helical" evidence="2">
    <location>
        <begin position="296"/>
        <end position="322"/>
    </location>
</feature>
<evidence type="ECO:0000259" key="3">
    <source>
        <dbReference type="Pfam" id="PF12146"/>
    </source>
</evidence>
<name>A0ABN2YCU8_9ACTN</name>
<dbReference type="PANTHER" id="PTHR22946">
    <property type="entry name" value="DIENELACTONE HYDROLASE DOMAIN-CONTAINING PROTEIN-RELATED"/>
    <property type="match status" value="1"/>
</dbReference>
<evidence type="ECO:0000313" key="5">
    <source>
        <dbReference type="Proteomes" id="UP001501020"/>
    </source>
</evidence>
<feature type="domain" description="Serine aminopeptidase S33" evidence="3">
    <location>
        <begin position="50"/>
        <end position="155"/>
    </location>
</feature>
<sequence>MLVVAVVAAVVGVAGLVTADRGVERRSAVVSGVPVEVVRPEGEARRLPGVVVAHGLSASMQLMRGFADTLARRGYVVELVDLAGGGANTERLPNMGDGPAADARLDRDLDVAVRHLRTLPGVDGARIGLLGHSMGAAAVVRYAEAHPDVRATVAISQGTMPFGGAASRPRNLLLLAGGLEFADFRDGAVGALRAAYPQGRAGVTYGDPRAGTARRAVIVGGAEHVGVLFQPRTHREAAAWFDRAFGRPAGGSVGIRPFQRAGSAMLLHLAAVLSFGAIASALLGRPVGERGGHAKLPLPLVLGAPAGAVLAAVAGVAVIPLGLLPVGLAGPLAGFFGVIGVLCAAVRLVRRRGREEAGGRSWRRIATAAVVLVVLTVVSFAVPAQLGWAHAVPVGPRPWALAAVALCAMVFFAGIEALCEGYGARAAALIHAWTAAGALAGLGLAAVLGLVSWFVLLVAPLIAALLVWQGVQAAALRAVRAPVWVTALVGGVLLAWPIAVTMPIG</sequence>
<comment type="caution">
    <text evidence="4">The sequence shown here is derived from an EMBL/GenBank/DDBJ whole genome shotgun (WGS) entry which is preliminary data.</text>
</comment>
<feature type="transmembrane region" description="Helical" evidence="2">
    <location>
        <begin position="398"/>
        <end position="419"/>
    </location>
</feature>
<dbReference type="Pfam" id="PF12146">
    <property type="entry name" value="Hydrolase_4"/>
    <property type="match status" value="1"/>
</dbReference>
<gene>
    <name evidence="4" type="ORF">GCM10009727_13860</name>
</gene>
<protein>
    <recommendedName>
        <fullName evidence="3">Serine aminopeptidase S33 domain-containing protein</fullName>
    </recommendedName>
</protein>
<feature type="transmembrane region" description="Helical" evidence="2">
    <location>
        <begin position="426"/>
        <end position="447"/>
    </location>
</feature>
<feature type="transmembrane region" description="Helical" evidence="2">
    <location>
        <begin position="453"/>
        <end position="471"/>
    </location>
</feature>
<evidence type="ECO:0000256" key="2">
    <source>
        <dbReference type="SAM" id="Phobius"/>
    </source>
</evidence>
<dbReference type="EMBL" id="BAAAMR010000008">
    <property type="protein sequence ID" value="GAA2125510.1"/>
    <property type="molecule type" value="Genomic_DNA"/>
</dbReference>
<dbReference type="Proteomes" id="UP001501020">
    <property type="component" value="Unassembled WGS sequence"/>
</dbReference>
<keyword evidence="2" id="KW-1133">Transmembrane helix</keyword>
<reference evidence="4 5" key="1">
    <citation type="journal article" date="2019" name="Int. J. Syst. Evol. Microbiol.">
        <title>The Global Catalogue of Microorganisms (GCM) 10K type strain sequencing project: providing services to taxonomists for standard genome sequencing and annotation.</title>
        <authorList>
            <consortium name="The Broad Institute Genomics Platform"/>
            <consortium name="The Broad Institute Genome Sequencing Center for Infectious Disease"/>
            <person name="Wu L."/>
            <person name="Ma J."/>
        </authorList>
    </citation>
    <scope>NUCLEOTIDE SEQUENCE [LARGE SCALE GENOMIC DNA]</scope>
    <source>
        <strain evidence="4 5">JCM 13850</strain>
    </source>
</reference>
<feature type="transmembrane region" description="Helical" evidence="2">
    <location>
        <begin position="361"/>
        <end position="386"/>
    </location>
</feature>
<accession>A0ABN2YCU8</accession>
<dbReference type="Gene3D" id="3.40.50.1820">
    <property type="entry name" value="alpha/beta hydrolase"/>
    <property type="match status" value="1"/>
</dbReference>